<organism evidence="1 2">
    <name type="scientific">Streptomyces thermolineatus</name>
    <dbReference type="NCBI Taxonomy" id="44033"/>
    <lineage>
        <taxon>Bacteria</taxon>
        <taxon>Bacillati</taxon>
        <taxon>Actinomycetota</taxon>
        <taxon>Actinomycetes</taxon>
        <taxon>Kitasatosporales</taxon>
        <taxon>Streptomycetaceae</taxon>
        <taxon>Streptomyces</taxon>
    </lineage>
</organism>
<accession>A0ABN3LKS6</accession>
<reference evidence="1 2" key="1">
    <citation type="journal article" date="2019" name="Int. J. Syst. Evol. Microbiol.">
        <title>The Global Catalogue of Microorganisms (GCM) 10K type strain sequencing project: providing services to taxonomists for standard genome sequencing and annotation.</title>
        <authorList>
            <consortium name="The Broad Institute Genomics Platform"/>
            <consortium name="The Broad Institute Genome Sequencing Center for Infectious Disease"/>
            <person name="Wu L."/>
            <person name="Ma J."/>
        </authorList>
    </citation>
    <scope>NUCLEOTIDE SEQUENCE [LARGE SCALE GENOMIC DNA]</scope>
    <source>
        <strain evidence="1 2">JCM 6307</strain>
    </source>
</reference>
<comment type="caution">
    <text evidence="1">The sequence shown here is derived from an EMBL/GenBank/DDBJ whole genome shotgun (WGS) entry which is preliminary data.</text>
</comment>
<dbReference type="RefSeq" id="WP_344383126.1">
    <property type="nucleotide sequence ID" value="NZ_BAAATA010000010.1"/>
</dbReference>
<dbReference type="EMBL" id="BAAATA010000010">
    <property type="protein sequence ID" value="GAA2486166.1"/>
    <property type="molecule type" value="Genomic_DNA"/>
</dbReference>
<name>A0ABN3LKS6_9ACTN</name>
<keyword evidence="2" id="KW-1185">Reference proteome</keyword>
<sequence>MHLGSTPTASTAPRWAEDIVDVAREGARSELDYSVASLRYVDRVLGEIRDQDPPEGLMDSMLVEFGCYLGEVLVRCAGATWVDLDEGQRAGFGRGLGLRTPDGRLWDPIGAVVSWFARRSGQSAQAFVRTASVVAHR</sequence>
<evidence type="ECO:0000313" key="2">
    <source>
        <dbReference type="Proteomes" id="UP001501358"/>
    </source>
</evidence>
<protein>
    <submittedName>
        <fullName evidence="1">Uncharacterized protein</fullName>
    </submittedName>
</protein>
<gene>
    <name evidence="1" type="ORF">GCM10010406_22920</name>
</gene>
<evidence type="ECO:0000313" key="1">
    <source>
        <dbReference type="EMBL" id="GAA2486166.1"/>
    </source>
</evidence>
<dbReference type="Proteomes" id="UP001501358">
    <property type="component" value="Unassembled WGS sequence"/>
</dbReference>
<proteinExistence type="predicted"/>